<dbReference type="SUPFAM" id="SSF116960">
    <property type="entry name" value="YfbU-like"/>
    <property type="match status" value="1"/>
</dbReference>
<dbReference type="Gene3D" id="1.10.287.680">
    <property type="entry name" value="Helix hairpin bin"/>
    <property type="match status" value="1"/>
</dbReference>
<evidence type="ECO:0008006" key="3">
    <source>
        <dbReference type="Google" id="ProtNLM"/>
    </source>
</evidence>
<dbReference type="Pfam" id="PF03887">
    <property type="entry name" value="YfbU"/>
    <property type="match status" value="1"/>
</dbReference>
<dbReference type="InterPro" id="IPR023146">
    <property type="entry name" value="YfbU_alpha-helical_sf"/>
</dbReference>
<dbReference type="Gene3D" id="1.10.3190.10">
    <property type="entry name" value="yfbu gene product, domain 2"/>
    <property type="match status" value="1"/>
</dbReference>
<evidence type="ECO:0000313" key="1">
    <source>
        <dbReference type="EMBL" id="ALP41711.1"/>
    </source>
</evidence>
<gene>
    <name evidence="1" type="ORF">WL1483_2292</name>
</gene>
<dbReference type="AlphaFoldDB" id="A0A0S2SJ45"/>
<reference evidence="1 2" key="2">
    <citation type="journal article" date="2016" name="Genome Announc.">
        <title>Complete Genome Sequence of the Highly Virulent Aeromonas schubertii Strain WL1483, Isolated from Diseased Snakehead Fish (Channa argus) in China.</title>
        <authorList>
            <person name="Liu L."/>
            <person name="Li N."/>
            <person name="Zhang D."/>
            <person name="Fu X."/>
            <person name="Shi C."/>
            <person name="Lin Q."/>
            <person name="Hao G."/>
        </authorList>
    </citation>
    <scope>NUCLEOTIDE SEQUENCE [LARGE SCALE GENOMIC DNA]</scope>
    <source>
        <strain evidence="1 2">WL1483</strain>
    </source>
</reference>
<dbReference type="RefSeq" id="WP_060584192.1">
    <property type="nucleotide sequence ID" value="NZ_CP013067.1"/>
</dbReference>
<evidence type="ECO:0000313" key="2">
    <source>
        <dbReference type="Proteomes" id="UP000058114"/>
    </source>
</evidence>
<dbReference type="KEGG" id="asr:WL1483_2292"/>
<name>A0A0S2SJ45_9GAMM</name>
<proteinExistence type="predicted"/>
<dbReference type="PATRIC" id="fig|652.5.peg.730"/>
<dbReference type="NCBIfam" id="NF003936">
    <property type="entry name" value="PRK05445.1"/>
    <property type="match status" value="1"/>
</dbReference>
<dbReference type="EMBL" id="CP013067">
    <property type="protein sequence ID" value="ALP41711.1"/>
    <property type="molecule type" value="Genomic_DNA"/>
</dbReference>
<protein>
    <recommendedName>
        <fullName evidence="3">YfbU family protein</fullName>
    </recommendedName>
</protein>
<accession>A0A0S2SJ45</accession>
<dbReference type="InterPro" id="IPR023145">
    <property type="entry name" value="YfbU_helix-hairpin_sf"/>
</dbReference>
<reference evidence="2" key="1">
    <citation type="submission" date="2015-10" db="EMBL/GenBank/DDBJ databases">
        <title>Complete Genome Sequence of Aeromonas schubertii strain WL1483.</title>
        <authorList>
            <person name="Liu L."/>
        </authorList>
    </citation>
    <scope>NUCLEOTIDE SEQUENCE [LARGE SCALE GENOMIC DNA]</scope>
    <source>
        <strain evidence="2">WL1483</strain>
    </source>
</reference>
<sequence>MNMSPSERLILCNQYEILAKLNPEQAPAYLRAKTIVERGYGLQLQELGKSLGQLSRESCQEVIDTLEMHHAMAVSWENLASEEQSEFPQARLRFIGYSRSHEGEMCDYVCFLLEVEKRFPEVDCPCEALSSDVAMRGKYQRMLAAWSECPRQYKLSVQELRKILNA</sequence>
<dbReference type="Proteomes" id="UP000058114">
    <property type="component" value="Chromosome"/>
</dbReference>
<dbReference type="InterPro" id="IPR005587">
    <property type="entry name" value="UPF0304_YfbU"/>
</dbReference>
<organism evidence="1 2">
    <name type="scientific">Aeromonas schubertii</name>
    <dbReference type="NCBI Taxonomy" id="652"/>
    <lineage>
        <taxon>Bacteria</taxon>
        <taxon>Pseudomonadati</taxon>
        <taxon>Pseudomonadota</taxon>
        <taxon>Gammaproteobacteria</taxon>
        <taxon>Aeromonadales</taxon>
        <taxon>Aeromonadaceae</taxon>
        <taxon>Aeromonas</taxon>
    </lineage>
</organism>